<gene>
    <name evidence="2" type="ORF">DWX93_01690</name>
</gene>
<dbReference type="AlphaFoldDB" id="A0A395VCI8"/>
<dbReference type="Gene3D" id="2.40.10.220">
    <property type="entry name" value="predicted glycosyltransferase like domains"/>
    <property type="match status" value="1"/>
</dbReference>
<sequence length="112" mass="12692">MLEKRKHKRLKMEHALELARLNADGTADGGVVNADILNISRGGVGFLSRKRLEVGSYYDTRISLFSREMIDAVLEIVHVEEQEKGYYYGGEFIGISDSDAVKIDIYQVFHDI</sequence>
<dbReference type="Pfam" id="PF07238">
    <property type="entry name" value="PilZ"/>
    <property type="match status" value="1"/>
</dbReference>
<accession>A0A395VCI8</accession>
<evidence type="ECO:0000313" key="3">
    <source>
        <dbReference type="Proteomes" id="UP000266172"/>
    </source>
</evidence>
<dbReference type="EMBL" id="QRVL01000001">
    <property type="protein sequence ID" value="RGS42074.1"/>
    <property type="molecule type" value="Genomic_DNA"/>
</dbReference>
<dbReference type="InterPro" id="IPR009875">
    <property type="entry name" value="PilZ_domain"/>
</dbReference>
<reference evidence="2 3" key="1">
    <citation type="submission" date="2018-08" db="EMBL/GenBank/DDBJ databases">
        <title>A genome reference for cultivated species of the human gut microbiota.</title>
        <authorList>
            <person name="Zou Y."/>
            <person name="Xue W."/>
            <person name="Luo G."/>
        </authorList>
    </citation>
    <scope>NUCLEOTIDE SEQUENCE [LARGE SCALE GENOMIC DNA]</scope>
    <source>
        <strain evidence="2 3">AF22-12AC</strain>
    </source>
</reference>
<dbReference type="OMA" id="NSEDQFK"/>
<dbReference type="Proteomes" id="UP000266172">
    <property type="component" value="Unassembled WGS sequence"/>
</dbReference>
<dbReference type="GO" id="GO:0035438">
    <property type="term" value="F:cyclic-di-GMP binding"/>
    <property type="evidence" value="ECO:0007669"/>
    <property type="project" value="InterPro"/>
</dbReference>
<evidence type="ECO:0000259" key="1">
    <source>
        <dbReference type="Pfam" id="PF07238"/>
    </source>
</evidence>
<feature type="domain" description="PilZ" evidence="1">
    <location>
        <begin position="3"/>
        <end position="100"/>
    </location>
</feature>
<dbReference type="RefSeq" id="WP_014079740.1">
    <property type="nucleotide sequence ID" value="NZ_CAKMUY010000017.1"/>
</dbReference>
<dbReference type="SUPFAM" id="SSF141371">
    <property type="entry name" value="PilZ domain-like"/>
    <property type="match status" value="1"/>
</dbReference>
<organism evidence="2 3">
    <name type="scientific">Roseburia hominis</name>
    <dbReference type="NCBI Taxonomy" id="301301"/>
    <lineage>
        <taxon>Bacteria</taxon>
        <taxon>Bacillati</taxon>
        <taxon>Bacillota</taxon>
        <taxon>Clostridia</taxon>
        <taxon>Lachnospirales</taxon>
        <taxon>Lachnospiraceae</taxon>
        <taxon>Roseburia</taxon>
    </lineage>
</organism>
<dbReference type="GeneID" id="93723390"/>
<evidence type="ECO:0000313" key="2">
    <source>
        <dbReference type="EMBL" id="RGS42074.1"/>
    </source>
</evidence>
<protein>
    <submittedName>
        <fullName evidence="2">PilZ domain-containing protein</fullName>
    </submittedName>
</protein>
<comment type="caution">
    <text evidence="2">The sequence shown here is derived from an EMBL/GenBank/DDBJ whole genome shotgun (WGS) entry which is preliminary data.</text>
</comment>
<proteinExistence type="predicted"/>
<name>A0A395VCI8_9FIRM</name>